<gene>
    <name evidence="3" type="ORF">AS203_00115</name>
</gene>
<dbReference type="RefSeq" id="WP_036888478.1">
    <property type="nucleotide sequence ID" value="NZ_CP013195.1"/>
</dbReference>
<dbReference type="STRING" id="76123.AS203_00115"/>
<dbReference type="EMBL" id="CP013195">
    <property type="protein sequence ID" value="ALO49750.1"/>
    <property type="molecule type" value="Genomic_DNA"/>
</dbReference>
<proteinExistence type="predicted"/>
<dbReference type="Proteomes" id="UP000056252">
    <property type="component" value="Chromosome"/>
</dbReference>
<keyword evidence="1 3" id="KW-0238">DNA-binding</keyword>
<dbReference type="KEGG" id="peo:AS203_00115"/>
<dbReference type="SUPFAM" id="SSF47729">
    <property type="entry name" value="IHF-like DNA-binding proteins"/>
    <property type="match status" value="1"/>
</dbReference>
<dbReference type="Pfam" id="PF18291">
    <property type="entry name" value="HU-HIG"/>
    <property type="match status" value="1"/>
</dbReference>
<name>A0A0S2KN66_9BACT</name>
<dbReference type="InterPro" id="IPR041607">
    <property type="entry name" value="HU-HIG"/>
</dbReference>
<dbReference type="InterPro" id="IPR010992">
    <property type="entry name" value="IHF-like_DNA-bd_dom_sf"/>
</dbReference>
<feature type="domain" description="HU" evidence="2">
    <location>
        <begin position="2"/>
        <end position="120"/>
    </location>
</feature>
<protein>
    <submittedName>
        <fullName evidence="3">DNA-binding protein</fullName>
    </submittedName>
</protein>
<sequence>MKVNLVKRKNPQNKAQVKWYGNAVNLGTKTLVEIADEIAGRSSLTRGDILNVLANFVDCLPPALIDGFSIQMGEFGTLRISLSSKGAATAKDFNTKDIRPRIIFTPGVSLKKRLKGMSFEVVKK</sequence>
<evidence type="ECO:0000313" key="3">
    <source>
        <dbReference type="EMBL" id="ALO49750.1"/>
    </source>
</evidence>
<accession>A0A0S2KN66</accession>
<dbReference type="eggNOG" id="COG0776">
    <property type="taxonomic scope" value="Bacteria"/>
</dbReference>
<evidence type="ECO:0000259" key="2">
    <source>
        <dbReference type="Pfam" id="PF18291"/>
    </source>
</evidence>
<dbReference type="GO" id="GO:0003677">
    <property type="term" value="F:DNA binding"/>
    <property type="evidence" value="ECO:0007669"/>
    <property type="project" value="UniProtKB-KW"/>
</dbReference>
<reference evidence="4" key="1">
    <citation type="submission" date="2015-11" db="EMBL/GenBank/DDBJ databases">
        <authorList>
            <person name="Holder M.E."/>
            <person name="Ajami N.J."/>
            <person name="Petrosino J.F."/>
        </authorList>
    </citation>
    <scope>NUCLEOTIDE SEQUENCE [LARGE SCALE GENOMIC DNA]</scope>
    <source>
        <strain evidence="4">F0113</strain>
    </source>
</reference>
<organism evidence="3 4">
    <name type="scientific">Hoylesella enoeca</name>
    <dbReference type="NCBI Taxonomy" id="76123"/>
    <lineage>
        <taxon>Bacteria</taxon>
        <taxon>Pseudomonadati</taxon>
        <taxon>Bacteroidota</taxon>
        <taxon>Bacteroidia</taxon>
        <taxon>Bacteroidales</taxon>
        <taxon>Prevotellaceae</taxon>
        <taxon>Hoylesella</taxon>
    </lineage>
</organism>
<evidence type="ECO:0000313" key="4">
    <source>
        <dbReference type="Proteomes" id="UP000056252"/>
    </source>
</evidence>
<keyword evidence="4" id="KW-1185">Reference proteome</keyword>
<dbReference type="AlphaFoldDB" id="A0A0S2KN66"/>
<dbReference type="Gene3D" id="4.10.520.10">
    <property type="entry name" value="IHF-like DNA-binding proteins"/>
    <property type="match status" value="1"/>
</dbReference>
<evidence type="ECO:0000256" key="1">
    <source>
        <dbReference type="ARBA" id="ARBA00023125"/>
    </source>
</evidence>
<dbReference type="OrthoDB" id="1081471at2"/>